<keyword evidence="3" id="KW-0407">Ion channel</keyword>
<keyword evidence="1" id="KW-0812">Transmembrane</keyword>
<comment type="caution">
    <text evidence="3">The sequence shown here is derived from an EMBL/GenBank/DDBJ whole genome shotgun (WGS) entry which is preliminary data.</text>
</comment>
<keyword evidence="1" id="KW-0472">Membrane</keyword>
<reference evidence="4" key="1">
    <citation type="journal article" date="2019" name="Int. J. Syst. Evol. Microbiol.">
        <title>The Global Catalogue of Microorganisms (GCM) 10K type strain sequencing project: providing services to taxonomists for standard genome sequencing and annotation.</title>
        <authorList>
            <consortium name="The Broad Institute Genomics Platform"/>
            <consortium name="The Broad Institute Genome Sequencing Center for Infectious Disease"/>
            <person name="Wu L."/>
            <person name="Ma J."/>
        </authorList>
    </citation>
    <scope>NUCLEOTIDE SEQUENCE [LARGE SCALE GENOMIC DNA]</scope>
    <source>
        <strain evidence="4">KACC 13778</strain>
    </source>
</reference>
<dbReference type="Proteomes" id="UP001595956">
    <property type="component" value="Unassembled WGS sequence"/>
</dbReference>
<evidence type="ECO:0000313" key="4">
    <source>
        <dbReference type="Proteomes" id="UP001595956"/>
    </source>
</evidence>
<organism evidence="3 4">
    <name type="scientific">Nocardioides caricicola</name>
    <dbReference type="NCBI Taxonomy" id="634770"/>
    <lineage>
        <taxon>Bacteria</taxon>
        <taxon>Bacillati</taxon>
        <taxon>Actinomycetota</taxon>
        <taxon>Actinomycetes</taxon>
        <taxon>Propionibacteriales</taxon>
        <taxon>Nocardioidaceae</taxon>
        <taxon>Nocardioides</taxon>
    </lineage>
</organism>
<keyword evidence="3" id="KW-0406">Ion transport</keyword>
<dbReference type="Gene3D" id="1.10.287.70">
    <property type="match status" value="1"/>
</dbReference>
<evidence type="ECO:0000313" key="3">
    <source>
        <dbReference type="EMBL" id="MFC5492374.1"/>
    </source>
</evidence>
<dbReference type="InterPro" id="IPR013099">
    <property type="entry name" value="K_chnl_dom"/>
</dbReference>
<keyword evidence="4" id="KW-1185">Reference proteome</keyword>
<feature type="domain" description="Potassium channel" evidence="2">
    <location>
        <begin position="74"/>
        <end position="152"/>
    </location>
</feature>
<dbReference type="Pfam" id="PF07885">
    <property type="entry name" value="Ion_trans_2"/>
    <property type="match status" value="1"/>
</dbReference>
<feature type="transmembrane region" description="Helical" evidence="1">
    <location>
        <begin position="36"/>
        <end position="54"/>
    </location>
</feature>
<sequence>MSPWRRVVRLAAAVTLLCLVYFTVPLTRDIGRGEVAQIALGFVALGLLGFMVVWEVRQQLIDDNRTIDRLALAMAVAVMGFALGFYVMAQRDPTQIEGLNTRLDSLYFTMTTLLTIGYGDIHATGQGARALVLVQMVFNVAILTTATTTLTHHIRTRAESRRQDLDTQRKPT</sequence>
<proteinExistence type="predicted"/>
<evidence type="ECO:0000256" key="1">
    <source>
        <dbReference type="SAM" id="Phobius"/>
    </source>
</evidence>
<keyword evidence="3" id="KW-0813">Transport</keyword>
<protein>
    <submittedName>
        <fullName evidence="3">Potassium channel family protein</fullName>
    </submittedName>
</protein>
<dbReference type="SUPFAM" id="SSF81324">
    <property type="entry name" value="Voltage-gated potassium channels"/>
    <property type="match status" value="1"/>
</dbReference>
<feature type="transmembrane region" description="Helical" evidence="1">
    <location>
        <begin position="7"/>
        <end position="24"/>
    </location>
</feature>
<name>A0ABW0MVM0_9ACTN</name>
<dbReference type="GO" id="GO:0034220">
    <property type="term" value="P:monoatomic ion transmembrane transport"/>
    <property type="evidence" value="ECO:0007669"/>
    <property type="project" value="UniProtKB-KW"/>
</dbReference>
<evidence type="ECO:0000259" key="2">
    <source>
        <dbReference type="Pfam" id="PF07885"/>
    </source>
</evidence>
<feature type="transmembrane region" description="Helical" evidence="1">
    <location>
        <begin position="66"/>
        <end position="89"/>
    </location>
</feature>
<dbReference type="RefSeq" id="WP_345176409.1">
    <property type="nucleotide sequence ID" value="NZ_BAABFQ010000006.1"/>
</dbReference>
<dbReference type="EMBL" id="JBHSMD010000001">
    <property type="protein sequence ID" value="MFC5492374.1"/>
    <property type="molecule type" value="Genomic_DNA"/>
</dbReference>
<feature type="transmembrane region" description="Helical" evidence="1">
    <location>
        <begin position="130"/>
        <end position="152"/>
    </location>
</feature>
<accession>A0ABW0MVM0</accession>
<gene>
    <name evidence="3" type="ORF">ACFPKY_04655</name>
</gene>
<keyword evidence="1" id="KW-1133">Transmembrane helix</keyword>